<dbReference type="Gene3D" id="2.130.10.10">
    <property type="entry name" value="YVTN repeat-like/Quinoprotein amine dehydrogenase"/>
    <property type="match status" value="1"/>
</dbReference>
<dbReference type="PANTHER" id="PTHR11036">
    <property type="entry name" value="SEMAPHORIN"/>
    <property type="match status" value="1"/>
</dbReference>
<dbReference type="RefSeq" id="XP_014667834.1">
    <property type="nucleotide sequence ID" value="XM_014812348.1"/>
</dbReference>
<accession>A0ABM1E6L3</accession>
<reference evidence="6" key="1">
    <citation type="submission" date="2025-08" db="UniProtKB">
        <authorList>
            <consortium name="RefSeq"/>
        </authorList>
    </citation>
    <scope>IDENTIFICATION</scope>
</reference>
<evidence type="ECO:0000259" key="4">
    <source>
        <dbReference type="PROSITE" id="PS51004"/>
    </source>
</evidence>
<dbReference type="PROSITE" id="PS51004">
    <property type="entry name" value="SEMA"/>
    <property type="match status" value="1"/>
</dbReference>
<proteinExistence type="predicted"/>
<evidence type="ECO:0000313" key="6">
    <source>
        <dbReference type="RefSeq" id="XP_014667834.1"/>
    </source>
</evidence>
<feature type="domain" description="Sema" evidence="4">
    <location>
        <begin position="20"/>
        <end position="379"/>
    </location>
</feature>
<dbReference type="Proteomes" id="UP000695022">
    <property type="component" value="Unplaced"/>
</dbReference>
<evidence type="ECO:0000313" key="5">
    <source>
        <dbReference type="Proteomes" id="UP000695022"/>
    </source>
</evidence>
<dbReference type="InterPro" id="IPR027231">
    <property type="entry name" value="Semaphorin"/>
</dbReference>
<comment type="caution">
    <text evidence="1">Lacks conserved residue(s) required for the propagation of feature annotation.</text>
</comment>
<gene>
    <name evidence="6" type="primary">LOC106809308</name>
</gene>
<dbReference type="SUPFAM" id="SSF101912">
    <property type="entry name" value="Sema domain"/>
    <property type="match status" value="1"/>
</dbReference>
<evidence type="ECO:0000256" key="1">
    <source>
        <dbReference type="PROSITE-ProRule" id="PRU00352"/>
    </source>
</evidence>
<evidence type="ECO:0000256" key="2">
    <source>
        <dbReference type="SAM" id="MobiDB-lite"/>
    </source>
</evidence>
<protein>
    <submittedName>
        <fullName evidence="6">Semaphorin-2A-like</fullName>
    </submittedName>
</protein>
<keyword evidence="3" id="KW-0732">Signal</keyword>
<name>A0ABM1E6L3_PRICU</name>
<keyword evidence="5" id="KW-1185">Reference proteome</keyword>
<sequence length="379" mass="43306">MGTVDNLRRGLLLFLAASFSTPEAVAEIVFMYSPDHVKNFSIGHHFYRTMTLDEESHTLYVGSMNFIHRLNLFDISNTGLKFAEAEMKPTYLGANSQYLDDLCTHEPHKCENHIRVILKTASDKLYVCGTNSFSPKDWLYDVDLRTRDIYPPYGDGIAKCPFDPENTLTAVWVETGNPEDIASVYSGTMAHFRADPILYRPDLNIHGYRIYSYLRTLKADTKWLNEPWFVGSFDIDEHVYFFFREVALEHMNCGKTVFSRVARVCKNDKGGRNVLRENWTTYLKARLNCSIPGEFPFSFDEIRDVFQLPGDTSKFYAVFTTPSNGLMGSAICVFNEKDIESAFQGAFKEQASPTSTWLPVSNRLVPQPRPGQEHAPERM</sequence>
<dbReference type="PANTHER" id="PTHR11036:SF90">
    <property type="entry name" value="SEMAPHORIN 2B, ISOFORM D-RELATED"/>
    <property type="match status" value="1"/>
</dbReference>
<feature type="chain" id="PRO_5045514590" evidence="3">
    <location>
        <begin position="27"/>
        <end position="379"/>
    </location>
</feature>
<dbReference type="InterPro" id="IPR015943">
    <property type="entry name" value="WD40/YVTN_repeat-like_dom_sf"/>
</dbReference>
<dbReference type="SMART" id="SM00630">
    <property type="entry name" value="Sema"/>
    <property type="match status" value="1"/>
</dbReference>
<evidence type="ECO:0000256" key="3">
    <source>
        <dbReference type="SAM" id="SignalP"/>
    </source>
</evidence>
<feature type="signal peptide" evidence="3">
    <location>
        <begin position="1"/>
        <end position="26"/>
    </location>
</feature>
<dbReference type="Pfam" id="PF01403">
    <property type="entry name" value="Sema"/>
    <property type="match status" value="1"/>
</dbReference>
<dbReference type="GeneID" id="106809308"/>
<dbReference type="InterPro" id="IPR001627">
    <property type="entry name" value="Semap_dom"/>
</dbReference>
<feature type="region of interest" description="Disordered" evidence="2">
    <location>
        <begin position="358"/>
        <end position="379"/>
    </location>
</feature>
<dbReference type="InterPro" id="IPR036352">
    <property type="entry name" value="Semap_dom_sf"/>
</dbReference>
<organism evidence="5 6">
    <name type="scientific">Priapulus caudatus</name>
    <name type="common">Priapulid worm</name>
    <dbReference type="NCBI Taxonomy" id="37621"/>
    <lineage>
        <taxon>Eukaryota</taxon>
        <taxon>Metazoa</taxon>
        <taxon>Ecdysozoa</taxon>
        <taxon>Scalidophora</taxon>
        <taxon>Priapulida</taxon>
        <taxon>Priapulimorpha</taxon>
        <taxon>Priapulimorphida</taxon>
        <taxon>Priapulidae</taxon>
        <taxon>Priapulus</taxon>
    </lineage>
</organism>